<gene>
    <name evidence="1" type="ORF">L1987_42947</name>
</gene>
<dbReference type="EMBL" id="CM042031">
    <property type="protein sequence ID" value="KAI3783859.1"/>
    <property type="molecule type" value="Genomic_DNA"/>
</dbReference>
<name>A0ACB9GKB0_9ASTR</name>
<protein>
    <submittedName>
        <fullName evidence="1">Uncharacterized protein</fullName>
    </submittedName>
</protein>
<organism evidence="1 2">
    <name type="scientific">Smallanthus sonchifolius</name>
    <dbReference type="NCBI Taxonomy" id="185202"/>
    <lineage>
        <taxon>Eukaryota</taxon>
        <taxon>Viridiplantae</taxon>
        <taxon>Streptophyta</taxon>
        <taxon>Embryophyta</taxon>
        <taxon>Tracheophyta</taxon>
        <taxon>Spermatophyta</taxon>
        <taxon>Magnoliopsida</taxon>
        <taxon>eudicotyledons</taxon>
        <taxon>Gunneridae</taxon>
        <taxon>Pentapetalae</taxon>
        <taxon>asterids</taxon>
        <taxon>campanulids</taxon>
        <taxon>Asterales</taxon>
        <taxon>Asteraceae</taxon>
        <taxon>Asteroideae</taxon>
        <taxon>Heliantheae alliance</taxon>
        <taxon>Millerieae</taxon>
        <taxon>Smallanthus</taxon>
    </lineage>
</organism>
<evidence type="ECO:0000313" key="1">
    <source>
        <dbReference type="EMBL" id="KAI3783859.1"/>
    </source>
</evidence>
<comment type="caution">
    <text evidence="1">The sequence shown here is derived from an EMBL/GenBank/DDBJ whole genome shotgun (WGS) entry which is preliminary data.</text>
</comment>
<evidence type="ECO:0000313" key="2">
    <source>
        <dbReference type="Proteomes" id="UP001056120"/>
    </source>
</evidence>
<accession>A0ACB9GKB0</accession>
<dbReference type="Proteomes" id="UP001056120">
    <property type="component" value="Linkage Group LG14"/>
</dbReference>
<sequence>MDGLHTSPGLRTSFVLHLHVPPSLSCTLLVCSSSCDHLSSSHDHYVDDDDDGRLRNVLLHPYDQNSRNQRGQDEKIKVQMERWLNNNLENECRISRIEVGGCIYIRGEGLRANV</sequence>
<reference evidence="2" key="1">
    <citation type="journal article" date="2022" name="Mol. Ecol. Resour.">
        <title>The genomes of chicory, endive, great burdock and yacon provide insights into Asteraceae palaeo-polyploidization history and plant inulin production.</title>
        <authorList>
            <person name="Fan W."/>
            <person name="Wang S."/>
            <person name="Wang H."/>
            <person name="Wang A."/>
            <person name="Jiang F."/>
            <person name="Liu H."/>
            <person name="Zhao H."/>
            <person name="Xu D."/>
            <person name="Zhang Y."/>
        </authorList>
    </citation>
    <scope>NUCLEOTIDE SEQUENCE [LARGE SCALE GENOMIC DNA]</scope>
    <source>
        <strain evidence="2">cv. Yunnan</strain>
    </source>
</reference>
<proteinExistence type="predicted"/>
<keyword evidence="2" id="KW-1185">Reference proteome</keyword>
<reference evidence="1 2" key="2">
    <citation type="journal article" date="2022" name="Mol. Ecol. Resour.">
        <title>The genomes of chicory, endive, great burdock and yacon provide insights into Asteraceae paleo-polyploidization history and plant inulin production.</title>
        <authorList>
            <person name="Fan W."/>
            <person name="Wang S."/>
            <person name="Wang H."/>
            <person name="Wang A."/>
            <person name="Jiang F."/>
            <person name="Liu H."/>
            <person name="Zhao H."/>
            <person name="Xu D."/>
            <person name="Zhang Y."/>
        </authorList>
    </citation>
    <scope>NUCLEOTIDE SEQUENCE [LARGE SCALE GENOMIC DNA]</scope>
    <source>
        <strain evidence="2">cv. Yunnan</strain>
        <tissue evidence="1">Leaves</tissue>
    </source>
</reference>